<keyword evidence="3" id="KW-1185">Reference proteome</keyword>
<organism evidence="2 3">
    <name type="scientific">Pendulispora albinea</name>
    <dbReference type="NCBI Taxonomy" id="2741071"/>
    <lineage>
        <taxon>Bacteria</taxon>
        <taxon>Pseudomonadati</taxon>
        <taxon>Myxococcota</taxon>
        <taxon>Myxococcia</taxon>
        <taxon>Myxococcales</taxon>
        <taxon>Sorangiineae</taxon>
        <taxon>Pendulisporaceae</taxon>
        <taxon>Pendulispora</taxon>
    </lineage>
</organism>
<dbReference type="PANTHER" id="PTHR21381">
    <property type="entry name" value="ZGC:162297"/>
    <property type="match status" value="1"/>
</dbReference>
<dbReference type="Pfam" id="PF03437">
    <property type="entry name" value="BtpA"/>
    <property type="match status" value="1"/>
</dbReference>
<protein>
    <submittedName>
        <fullName evidence="2">BtpA/SgcQ family protein</fullName>
    </submittedName>
</protein>
<dbReference type="InterPro" id="IPR005137">
    <property type="entry name" value="BtpA"/>
</dbReference>
<evidence type="ECO:0000313" key="2">
    <source>
        <dbReference type="EMBL" id="WXB11490.1"/>
    </source>
</evidence>
<dbReference type="RefSeq" id="WP_394821109.1">
    <property type="nucleotide sequence ID" value="NZ_CP089984.1"/>
</dbReference>
<dbReference type="EMBL" id="CP089984">
    <property type="protein sequence ID" value="WXB11490.1"/>
    <property type="molecule type" value="Genomic_DNA"/>
</dbReference>
<proteinExistence type="inferred from homology"/>
<dbReference type="PANTHER" id="PTHR21381:SF3">
    <property type="entry name" value="SGC REGION PROTEIN SGCQ-RELATED"/>
    <property type="match status" value="1"/>
</dbReference>
<dbReference type="NCBIfam" id="TIGR00259">
    <property type="entry name" value="thylakoid_BtpA"/>
    <property type="match status" value="1"/>
</dbReference>
<evidence type="ECO:0000313" key="3">
    <source>
        <dbReference type="Proteomes" id="UP001370348"/>
    </source>
</evidence>
<dbReference type="Proteomes" id="UP001370348">
    <property type="component" value="Chromosome"/>
</dbReference>
<name>A0ABZ2LQQ7_9BACT</name>
<sequence>MSVSGAPPPMATFSRLVGVIHLPPLPGSPLWALPMRAIVERTVEDARILEGAGYHLAMIENFGDTPFIRHKVPPVTIAAMTACAEAVRSAFPRLPLGINVLRNDAEAALSIAAVVGAACIRVNVHTGARVTDQGIIEGDAASTLRTRRALSAEAVNIWADVDVKHSAPLAPRPVADEASDLITRAMVDAILVTGSGTGKSIDPAQISLVRSATGNAPLYVASGARPEDLPALATLCDGVIVGSALRANGVAGGPVNIAAATTFAKAFRAVFPRDSVPG</sequence>
<comment type="similarity">
    <text evidence="1">Belongs to the BtpA family.</text>
</comment>
<dbReference type="InterPro" id="IPR013785">
    <property type="entry name" value="Aldolase_TIM"/>
</dbReference>
<accession>A0ABZ2LQQ7</accession>
<dbReference type="InterPro" id="IPR011060">
    <property type="entry name" value="RibuloseP-bd_barrel"/>
</dbReference>
<gene>
    <name evidence="2" type="ORF">LZC94_26940</name>
</gene>
<reference evidence="2 3" key="1">
    <citation type="submission" date="2021-12" db="EMBL/GenBank/DDBJ databases">
        <title>Discovery of the Pendulisporaceae a myxobacterial family with distinct sporulation behavior and unique specialized metabolism.</title>
        <authorList>
            <person name="Garcia R."/>
            <person name="Popoff A."/>
            <person name="Bader C.D."/>
            <person name="Loehr J."/>
            <person name="Walesch S."/>
            <person name="Walt C."/>
            <person name="Boldt J."/>
            <person name="Bunk B."/>
            <person name="Haeckl F.J.F.P.J."/>
            <person name="Gunesch A.P."/>
            <person name="Birkelbach J."/>
            <person name="Nuebel U."/>
            <person name="Pietschmann T."/>
            <person name="Bach T."/>
            <person name="Mueller R."/>
        </authorList>
    </citation>
    <scope>NUCLEOTIDE SEQUENCE [LARGE SCALE GENOMIC DNA]</scope>
    <source>
        <strain evidence="2 3">MSr11954</strain>
    </source>
</reference>
<evidence type="ECO:0000256" key="1">
    <source>
        <dbReference type="ARBA" id="ARBA00006007"/>
    </source>
</evidence>
<dbReference type="SUPFAM" id="SSF51366">
    <property type="entry name" value="Ribulose-phoshate binding barrel"/>
    <property type="match status" value="1"/>
</dbReference>
<dbReference type="Gene3D" id="3.20.20.70">
    <property type="entry name" value="Aldolase class I"/>
    <property type="match status" value="1"/>
</dbReference>
<dbReference type="PIRSF" id="PIRSF005956">
    <property type="entry name" value="BtpA"/>
    <property type="match status" value="1"/>
</dbReference>